<organism evidence="1">
    <name type="scientific">Candidatus Kentrum sp. TC</name>
    <dbReference type="NCBI Taxonomy" id="2126339"/>
    <lineage>
        <taxon>Bacteria</taxon>
        <taxon>Pseudomonadati</taxon>
        <taxon>Pseudomonadota</taxon>
        <taxon>Gammaproteobacteria</taxon>
        <taxon>Candidatus Kentrum</taxon>
    </lineage>
</organism>
<dbReference type="AlphaFoldDB" id="A0A450Z9V6"/>
<protein>
    <submittedName>
        <fullName evidence="1">Uncharacterized protein</fullName>
    </submittedName>
</protein>
<gene>
    <name evidence="1" type="ORF">BECKTC1821D_GA0114238_11111</name>
</gene>
<sequence length="74" mass="8376">MNWATPPGLYLLGPSVAVDLTLERWLRTPPLGEFEQAVLYRYGPAQVRLDQSFTSRDRLATPFETEPMMPAAHT</sequence>
<dbReference type="EMBL" id="CAADFS010000111">
    <property type="protein sequence ID" value="VFK50586.1"/>
    <property type="molecule type" value="Genomic_DNA"/>
</dbReference>
<reference evidence="1" key="1">
    <citation type="submission" date="2019-02" db="EMBL/GenBank/DDBJ databases">
        <authorList>
            <person name="Gruber-Vodicka R. H."/>
            <person name="Seah K. B. B."/>
        </authorList>
    </citation>
    <scope>NUCLEOTIDE SEQUENCE</scope>
    <source>
        <strain evidence="1">BECK_BZ123</strain>
    </source>
</reference>
<proteinExistence type="predicted"/>
<evidence type="ECO:0000313" key="1">
    <source>
        <dbReference type="EMBL" id="VFK50586.1"/>
    </source>
</evidence>
<name>A0A450Z9V6_9GAMM</name>
<accession>A0A450Z9V6</accession>